<evidence type="ECO:0000313" key="3">
    <source>
        <dbReference type="Proteomes" id="UP001630127"/>
    </source>
</evidence>
<protein>
    <submittedName>
        <fullName evidence="2">Uncharacterized protein</fullName>
    </submittedName>
</protein>
<feature type="compositionally biased region" description="Polar residues" evidence="1">
    <location>
        <begin position="92"/>
        <end position="103"/>
    </location>
</feature>
<organism evidence="2 3">
    <name type="scientific">Cinchona calisaya</name>
    <dbReference type="NCBI Taxonomy" id="153742"/>
    <lineage>
        <taxon>Eukaryota</taxon>
        <taxon>Viridiplantae</taxon>
        <taxon>Streptophyta</taxon>
        <taxon>Embryophyta</taxon>
        <taxon>Tracheophyta</taxon>
        <taxon>Spermatophyta</taxon>
        <taxon>Magnoliopsida</taxon>
        <taxon>eudicotyledons</taxon>
        <taxon>Gunneridae</taxon>
        <taxon>Pentapetalae</taxon>
        <taxon>asterids</taxon>
        <taxon>lamiids</taxon>
        <taxon>Gentianales</taxon>
        <taxon>Rubiaceae</taxon>
        <taxon>Cinchonoideae</taxon>
        <taxon>Cinchoneae</taxon>
        <taxon>Cinchona</taxon>
    </lineage>
</organism>
<dbReference type="Proteomes" id="UP001630127">
    <property type="component" value="Unassembled WGS sequence"/>
</dbReference>
<reference evidence="2 3" key="1">
    <citation type="submission" date="2024-11" db="EMBL/GenBank/DDBJ databases">
        <title>A near-complete genome assembly of Cinchona calisaya.</title>
        <authorList>
            <person name="Lian D.C."/>
            <person name="Zhao X.W."/>
            <person name="Wei L."/>
        </authorList>
    </citation>
    <scope>NUCLEOTIDE SEQUENCE [LARGE SCALE GENOMIC DNA]</scope>
    <source>
        <tissue evidence="2">Nenye</tissue>
    </source>
</reference>
<sequence>MATPAGRLIQDQNLSIHSIGAPLGRKVDANKPAKKGAVGGRRALNDISNSGKPSALQPSTKHNSINVVSAGKTVYSKAPEKGKAGGRKALSDLTNSAKPSANHLSKKSQDKKSSAIAAENIPSAIKEESFLHNHQECIKAQRIVTSFECFLDTIGLDKGSSLVQPESLELKPESPVQCLEIEEEMPVVLNEDKVPNCWEAEFLDCSSPISVKPTYENWNDESFLGFKLIDTPKLLKY</sequence>
<evidence type="ECO:0000313" key="2">
    <source>
        <dbReference type="EMBL" id="KAL3524310.1"/>
    </source>
</evidence>
<feature type="region of interest" description="Disordered" evidence="1">
    <location>
        <begin position="76"/>
        <end position="115"/>
    </location>
</feature>
<feature type="compositionally biased region" description="Polar residues" evidence="1">
    <location>
        <begin position="46"/>
        <end position="63"/>
    </location>
</feature>
<comment type="caution">
    <text evidence="2">The sequence shown here is derived from an EMBL/GenBank/DDBJ whole genome shotgun (WGS) entry which is preliminary data.</text>
</comment>
<dbReference type="EMBL" id="JBJUIK010000007">
    <property type="protein sequence ID" value="KAL3524310.1"/>
    <property type="molecule type" value="Genomic_DNA"/>
</dbReference>
<name>A0ABD3A1B5_9GENT</name>
<keyword evidence="3" id="KW-1185">Reference proteome</keyword>
<dbReference type="PANTHER" id="PTHR35125">
    <property type="entry name" value="NEURON NAVIGATOR 1-LIKE-RELATED"/>
    <property type="match status" value="1"/>
</dbReference>
<gene>
    <name evidence="2" type="ORF">ACH5RR_017144</name>
</gene>
<proteinExistence type="predicted"/>
<accession>A0ABD3A1B5</accession>
<feature type="region of interest" description="Disordered" evidence="1">
    <location>
        <begin position="23"/>
        <end position="63"/>
    </location>
</feature>
<dbReference type="PANTHER" id="PTHR35125:SF2">
    <property type="entry name" value="PROTEIN PATRONUS 2-LIKE"/>
    <property type="match status" value="1"/>
</dbReference>
<evidence type="ECO:0000256" key="1">
    <source>
        <dbReference type="SAM" id="MobiDB-lite"/>
    </source>
</evidence>
<dbReference type="InterPro" id="IPR039326">
    <property type="entry name" value="Patronus"/>
</dbReference>
<dbReference type="AlphaFoldDB" id="A0ABD3A1B5"/>